<sequence length="171" mass="19981">MNAFSKIIAIIITVILLFLTPVLYMAQKQDIISQSYVSNETTKFIDSIKNSGYISPEIYMDFVKKIDATNNLYNIEIVHSHKVVEPLYDENTGTFLEDYDTYYYNTYQDEILEVFDQGKDYEFFQGDYISIIVKNRTKTIATRLMELFYSSDIPDEQILITYGGVIRDEMD</sequence>
<name>A0A1I5GEQ1_9FIRM</name>
<proteinExistence type="predicted"/>
<evidence type="ECO:0000313" key="3">
    <source>
        <dbReference type="Proteomes" id="UP000198806"/>
    </source>
</evidence>
<gene>
    <name evidence="2" type="ORF">SAMN04489757_11922</name>
</gene>
<dbReference type="OrthoDB" id="2082320at2"/>
<evidence type="ECO:0000313" key="2">
    <source>
        <dbReference type="EMBL" id="SFO34416.1"/>
    </source>
</evidence>
<keyword evidence="1" id="KW-1133">Transmembrane helix</keyword>
<organism evidence="2 3">
    <name type="scientific">Anaerocolumna aminovalerica</name>
    <dbReference type="NCBI Taxonomy" id="1527"/>
    <lineage>
        <taxon>Bacteria</taxon>
        <taxon>Bacillati</taxon>
        <taxon>Bacillota</taxon>
        <taxon>Clostridia</taxon>
        <taxon>Lachnospirales</taxon>
        <taxon>Lachnospiraceae</taxon>
        <taxon>Anaerocolumna</taxon>
    </lineage>
</organism>
<dbReference type="AlphaFoldDB" id="A0A1I5GEQ1"/>
<dbReference type="EMBL" id="FOWD01000019">
    <property type="protein sequence ID" value="SFO34416.1"/>
    <property type="molecule type" value="Genomic_DNA"/>
</dbReference>
<keyword evidence="3" id="KW-1185">Reference proteome</keyword>
<feature type="transmembrane region" description="Helical" evidence="1">
    <location>
        <begin position="7"/>
        <end position="26"/>
    </location>
</feature>
<dbReference type="STRING" id="1527.SAMN04489757_11922"/>
<reference evidence="2 3" key="1">
    <citation type="submission" date="2016-10" db="EMBL/GenBank/DDBJ databases">
        <authorList>
            <person name="de Groot N.N."/>
        </authorList>
    </citation>
    <scope>NUCLEOTIDE SEQUENCE [LARGE SCALE GENOMIC DNA]</scope>
    <source>
        <strain evidence="2 3">DSM 1283</strain>
    </source>
</reference>
<accession>A0A1I5GEQ1</accession>
<keyword evidence="1" id="KW-0812">Transmembrane</keyword>
<keyword evidence="1" id="KW-0472">Membrane</keyword>
<dbReference type="Proteomes" id="UP000198806">
    <property type="component" value="Unassembled WGS sequence"/>
</dbReference>
<evidence type="ECO:0000256" key="1">
    <source>
        <dbReference type="SAM" id="Phobius"/>
    </source>
</evidence>
<protein>
    <submittedName>
        <fullName evidence="2">Uncharacterized protein</fullName>
    </submittedName>
</protein>
<dbReference type="RefSeq" id="WP_091687056.1">
    <property type="nucleotide sequence ID" value="NZ_BAABFM010000069.1"/>
</dbReference>